<dbReference type="Proteomes" id="UP000613177">
    <property type="component" value="Unassembled WGS sequence"/>
</dbReference>
<evidence type="ECO:0000256" key="7">
    <source>
        <dbReference type="ARBA" id="ARBA00023029"/>
    </source>
</evidence>
<reference evidence="16" key="1">
    <citation type="submission" date="2021-01" db="EMBL/GenBank/DDBJ databases">
        <title>Metabolic potential, ecology and presence of endohyphal bacteria is reflected in genomic diversity of Mucoromycotina.</title>
        <authorList>
            <person name="Muszewska A."/>
            <person name="Okrasinska A."/>
            <person name="Steczkiewicz K."/>
            <person name="Drgas O."/>
            <person name="Orlowska M."/>
            <person name="Perlinska-Lenart U."/>
            <person name="Aleksandrzak-Piekarczyk T."/>
            <person name="Szatraj K."/>
            <person name="Zielenkiewicz U."/>
            <person name="Pilsyk S."/>
            <person name="Malc E."/>
            <person name="Mieczkowski P."/>
            <person name="Kruszewska J.S."/>
            <person name="Biernat P."/>
            <person name="Pawlowska J."/>
        </authorList>
    </citation>
    <scope>NUCLEOTIDE SEQUENCE</scope>
    <source>
        <strain evidence="16">WA0000018081</strain>
    </source>
</reference>
<keyword evidence="6" id="KW-0862">Zinc</keyword>
<keyword evidence="17" id="KW-1185">Reference proteome</keyword>
<feature type="region of interest" description="Disordered" evidence="12">
    <location>
        <begin position="560"/>
        <end position="631"/>
    </location>
</feature>
<dbReference type="Pfam" id="PF06839">
    <property type="entry name" value="Zn_ribbon_GRF"/>
    <property type="match status" value="1"/>
</dbReference>
<dbReference type="SMART" id="SM00437">
    <property type="entry name" value="TOP1Ac"/>
    <property type="match status" value="1"/>
</dbReference>
<dbReference type="Gene3D" id="3.40.50.140">
    <property type="match status" value="1"/>
</dbReference>
<dbReference type="InterPro" id="IPR003602">
    <property type="entry name" value="Topo_IA_DNA-bd_dom"/>
</dbReference>
<organism evidence="16 17">
    <name type="scientific">Thamnidium elegans</name>
    <dbReference type="NCBI Taxonomy" id="101142"/>
    <lineage>
        <taxon>Eukaryota</taxon>
        <taxon>Fungi</taxon>
        <taxon>Fungi incertae sedis</taxon>
        <taxon>Mucoromycota</taxon>
        <taxon>Mucoromycotina</taxon>
        <taxon>Mucoromycetes</taxon>
        <taxon>Mucorales</taxon>
        <taxon>Mucorineae</taxon>
        <taxon>Mucoraceae</taxon>
        <taxon>Thamnidium</taxon>
    </lineage>
</organism>
<dbReference type="AlphaFoldDB" id="A0A8H7VUC4"/>
<evidence type="ECO:0000313" key="16">
    <source>
        <dbReference type="EMBL" id="KAG2229088.1"/>
    </source>
</evidence>
<sequence length="680" mass="77074">MTALKGHLLELSFEGGINRNWNDYPIEDLFRTPLIKNVSNHLIPIADNLKSEVRRADVLFIWTDGDREGEAIGGDVADLCRSVKPNITVWRARFSSMLPPAIHNAARNHIELDMKQVEAVRTRSELDLRIGAAYTRLQTMQLKGFFTMDQKKIVSYGSCQFPTLGFVVDRYLQVENFRPEQFWKITMTYQQEREQPNEVPLNTTFTWRRNHLFEHWTSFICFESCVQAKTATVTNVRSKATSKWKPLPLTTVEMQKVACRVLGLSGARIMSIAEELYTKGSISYPRTETDQFDQGFDFMSLINKQTQDSSWGEYAQLLRDGEFERPRSGKNNDKAHPPIHPTSYDSSLTGDNKRLYEFIVRRFLGCCWKNALGHETNIEVQMGDEYFDAKGLVILERHYLEVYTYDKWNGNEVPEFHVGDVFTPAQLNLEQGTTTAPKFLTESDLISLMEKNEIGTDATIAEHIQKILDRKYVFKETQYFKPLTLGIALITGYNQIDLEHSLSKPALRRQMEADLKAICEGSKSPLEVRNDSIRKYSDMFSHLKCDFRVINRSMEAHFREAEDSSNGGGSNSGGSFFNGGNRNSNRGSSGNTGRGRGRGRGETATRGRGRGGTTSRGRGAPYFPGRPNTSTNDGLAGTKLCHCNKDCVTRKVIKNNANHGRSFYSCPVVEAGCGFFEWID</sequence>
<name>A0A8H7VUC4_9FUNG</name>
<feature type="domain" description="GRF-type" evidence="14">
    <location>
        <begin position="641"/>
        <end position="680"/>
    </location>
</feature>
<keyword evidence="9 11" id="KW-0413">Isomerase</keyword>
<dbReference type="GO" id="GO:0006310">
    <property type="term" value="P:DNA recombination"/>
    <property type="evidence" value="ECO:0007669"/>
    <property type="project" value="TreeGrafter"/>
</dbReference>
<evidence type="ECO:0000256" key="12">
    <source>
        <dbReference type="SAM" id="MobiDB-lite"/>
    </source>
</evidence>
<dbReference type="InterPro" id="IPR023405">
    <property type="entry name" value="Topo_IA_core_domain"/>
</dbReference>
<feature type="domain" description="Topo IA-type catalytic" evidence="15">
    <location>
        <begin position="113"/>
        <end position="540"/>
    </location>
</feature>
<comment type="function">
    <text evidence="11">Introduces a single-strand break via transesterification at a target site in duplex DNA. Releases the supercoiling and torsional tension of DNA introduced during the DNA replication and transcription by transiently cleaving and rejoining one strand of the DNA duplex. The scissile phosphodiester is attacked by the catalytic tyrosine of the enzyme, resulting in the formation of a DNA-(5'-phosphotyrosyl)-enzyme intermediate and the expulsion of a 3'-OH DNA strand.</text>
</comment>
<dbReference type="PANTHER" id="PTHR11390">
    <property type="entry name" value="PROKARYOTIC DNA TOPOISOMERASE"/>
    <property type="match status" value="1"/>
</dbReference>
<evidence type="ECO:0000256" key="9">
    <source>
        <dbReference type="ARBA" id="ARBA00023235"/>
    </source>
</evidence>
<keyword evidence="7 11" id="KW-0799">Topoisomerase</keyword>
<dbReference type="InterPro" id="IPR013825">
    <property type="entry name" value="Topo_IA_cen_sub2"/>
</dbReference>
<dbReference type="FunFam" id="1.10.290.10:FF:000001">
    <property type="entry name" value="DNA topoisomerase"/>
    <property type="match status" value="1"/>
</dbReference>
<dbReference type="PROSITE" id="PS52039">
    <property type="entry name" value="TOPO_IA_2"/>
    <property type="match status" value="1"/>
</dbReference>
<dbReference type="InterPro" id="IPR013826">
    <property type="entry name" value="Topo_IA_cen_sub3"/>
</dbReference>
<dbReference type="InterPro" id="IPR006171">
    <property type="entry name" value="TOPRIM_dom"/>
</dbReference>
<dbReference type="GO" id="GO:0006265">
    <property type="term" value="P:DNA topological change"/>
    <property type="evidence" value="ECO:0007669"/>
    <property type="project" value="InterPro"/>
</dbReference>
<dbReference type="Pfam" id="PF01131">
    <property type="entry name" value="Topoisom_bac"/>
    <property type="match status" value="1"/>
</dbReference>
<dbReference type="InterPro" id="IPR000380">
    <property type="entry name" value="Topo_IA"/>
</dbReference>
<dbReference type="GO" id="GO:0003677">
    <property type="term" value="F:DNA binding"/>
    <property type="evidence" value="ECO:0007669"/>
    <property type="project" value="UniProtKB-KW"/>
</dbReference>
<evidence type="ECO:0000256" key="1">
    <source>
        <dbReference type="ARBA" id="ARBA00000213"/>
    </source>
</evidence>
<feature type="compositionally biased region" description="Basic and acidic residues" evidence="12">
    <location>
        <begin position="325"/>
        <end position="336"/>
    </location>
</feature>
<dbReference type="PRINTS" id="PR00417">
    <property type="entry name" value="PRTPISMRASEI"/>
</dbReference>
<dbReference type="InterPro" id="IPR013497">
    <property type="entry name" value="Topo_IA_cen"/>
</dbReference>
<feature type="domain" description="Toprim" evidence="13">
    <location>
        <begin position="1"/>
        <end position="95"/>
    </location>
</feature>
<dbReference type="GO" id="GO:0006281">
    <property type="term" value="P:DNA repair"/>
    <property type="evidence" value="ECO:0007669"/>
    <property type="project" value="TreeGrafter"/>
</dbReference>
<comment type="similarity">
    <text evidence="2 11">Belongs to the type IA topoisomerase family.</text>
</comment>
<evidence type="ECO:0000256" key="6">
    <source>
        <dbReference type="ARBA" id="ARBA00022833"/>
    </source>
</evidence>
<evidence type="ECO:0000256" key="2">
    <source>
        <dbReference type="ARBA" id="ARBA00009446"/>
    </source>
</evidence>
<dbReference type="PROSITE" id="PS50880">
    <property type="entry name" value="TOPRIM"/>
    <property type="match status" value="1"/>
</dbReference>
<keyword evidence="8 11" id="KW-0238">DNA-binding</keyword>
<dbReference type="InterPro" id="IPR010666">
    <property type="entry name" value="Znf_GRF"/>
</dbReference>
<dbReference type="InterPro" id="IPR003601">
    <property type="entry name" value="Topo_IA_2"/>
</dbReference>
<dbReference type="GO" id="GO:0003917">
    <property type="term" value="F:DNA topoisomerase type I (single strand cut, ATP-independent) activity"/>
    <property type="evidence" value="ECO:0007669"/>
    <property type="project" value="UniProtKB-EC"/>
</dbReference>
<dbReference type="CDD" id="cd00186">
    <property type="entry name" value="TOP1Ac"/>
    <property type="match status" value="1"/>
</dbReference>
<evidence type="ECO:0000259" key="13">
    <source>
        <dbReference type="PROSITE" id="PS50880"/>
    </source>
</evidence>
<gene>
    <name evidence="16" type="ORF">INT48_005357</name>
</gene>
<dbReference type="EC" id="5.6.2.1" evidence="3 11"/>
<dbReference type="PROSITE" id="PS00396">
    <property type="entry name" value="TOPO_IA_1"/>
    <property type="match status" value="1"/>
</dbReference>
<evidence type="ECO:0000256" key="4">
    <source>
        <dbReference type="ARBA" id="ARBA00022723"/>
    </source>
</evidence>
<dbReference type="GO" id="GO:0005634">
    <property type="term" value="C:nucleus"/>
    <property type="evidence" value="ECO:0007669"/>
    <property type="project" value="TreeGrafter"/>
</dbReference>
<dbReference type="Gene3D" id="2.70.20.10">
    <property type="entry name" value="Topoisomerase I, domain 3"/>
    <property type="match status" value="1"/>
</dbReference>
<dbReference type="Gene3D" id="1.10.460.10">
    <property type="entry name" value="Topoisomerase I, domain 2"/>
    <property type="match status" value="1"/>
</dbReference>
<feature type="region of interest" description="Disordered" evidence="12">
    <location>
        <begin position="325"/>
        <end position="346"/>
    </location>
</feature>
<protein>
    <recommendedName>
        <fullName evidence="3 11">DNA topoisomerase</fullName>
        <ecNumber evidence="3 11">5.6.2.1</ecNumber>
    </recommendedName>
</protein>
<evidence type="ECO:0000259" key="15">
    <source>
        <dbReference type="PROSITE" id="PS52039"/>
    </source>
</evidence>
<comment type="caution">
    <text evidence="16">The sequence shown here is derived from an EMBL/GenBank/DDBJ whole genome shotgun (WGS) entry which is preliminary data.</text>
</comment>
<evidence type="ECO:0000256" key="5">
    <source>
        <dbReference type="ARBA" id="ARBA00022771"/>
    </source>
</evidence>
<dbReference type="SUPFAM" id="SSF56712">
    <property type="entry name" value="Prokaryotic type I DNA topoisomerase"/>
    <property type="match status" value="1"/>
</dbReference>
<comment type="catalytic activity">
    <reaction evidence="1 11">
        <text>ATP-independent breakage of single-stranded DNA, followed by passage and rejoining.</text>
        <dbReference type="EC" id="5.6.2.1"/>
    </reaction>
</comment>
<dbReference type="Gene3D" id="1.10.290.10">
    <property type="entry name" value="Topoisomerase I, domain 4"/>
    <property type="match status" value="1"/>
</dbReference>
<evidence type="ECO:0000259" key="14">
    <source>
        <dbReference type="PROSITE" id="PS51999"/>
    </source>
</evidence>
<dbReference type="EMBL" id="JAEPRE010000312">
    <property type="protein sequence ID" value="KAG2229088.1"/>
    <property type="molecule type" value="Genomic_DNA"/>
</dbReference>
<keyword evidence="5 10" id="KW-0863">Zinc-finger</keyword>
<accession>A0A8H7VUC4</accession>
<keyword evidence="4" id="KW-0479">Metal-binding</keyword>
<proteinExistence type="inferred from homology"/>
<dbReference type="GO" id="GO:0031422">
    <property type="term" value="C:RecQ family helicase-topoisomerase III complex"/>
    <property type="evidence" value="ECO:0007669"/>
    <property type="project" value="TreeGrafter"/>
</dbReference>
<dbReference type="InterPro" id="IPR023406">
    <property type="entry name" value="Topo_IA_AS"/>
</dbReference>
<evidence type="ECO:0000256" key="10">
    <source>
        <dbReference type="PROSITE-ProRule" id="PRU01343"/>
    </source>
</evidence>
<dbReference type="InterPro" id="IPR013824">
    <property type="entry name" value="Topo_IA_cen_sub1"/>
</dbReference>
<dbReference type="PANTHER" id="PTHR11390:SF21">
    <property type="entry name" value="DNA TOPOISOMERASE 3-ALPHA"/>
    <property type="match status" value="1"/>
</dbReference>
<dbReference type="GO" id="GO:0008270">
    <property type="term" value="F:zinc ion binding"/>
    <property type="evidence" value="ECO:0007669"/>
    <property type="project" value="UniProtKB-KW"/>
</dbReference>
<evidence type="ECO:0000256" key="11">
    <source>
        <dbReference type="RuleBase" id="RU362092"/>
    </source>
</evidence>
<dbReference type="SMART" id="SM00436">
    <property type="entry name" value="TOP1Bc"/>
    <property type="match status" value="1"/>
</dbReference>
<evidence type="ECO:0000256" key="3">
    <source>
        <dbReference type="ARBA" id="ARBA00012891"/>
    </source>
</evidence>
<dbReference type="PROSITE" id="PS51999">
    <property type="entry name" value="ZF_GRF"/>
    <property type="match status" value="1"/>
</dbReference>
<evidence type="ECO:0000313" key="17">
    <source>
        <dbReference type="Proteomes" id="UP000613177"/>
    </source>
</evidence>
<evidence type="ECO:0000256" key="8">
    <source>
        <dbReference type="ARBA" id="ARBA00023125"/>
    </source>
</evidence>
<feature type="compositionally biased region" description="Low complexity" evidence="12">
    <location>
        <begin position="573"/>
        <end position="591"/>
    </location>
</feature>
<dbReference type="Pfam" id="PF01751">
    <property type="entry name" value="Toprim"/>
    <property type="match status" value="1"/>
</dbReference>